<organism evidence="4 5">
    <name type="scientific">Rhododendron simsii</name>
    <name type="common">Sims's rhododendron</name>
    <dbReference type="NCBI Taxonomy" id="118357"/>
    <lineage>
        <taxon>Eukaryota</taxon>
        <taxon>Viridiplantae</taxon>
        <taxon>Streptophyta</taxon>
        <taxon>Embryophyta</taxon>
        <taxon>Tracheophyta</taxon>
        <taxon>Spermatophyta</taxon>
        <taxon>Magnoliopsida</taxon>
        <taxon>eudicotyledons</taxon>
        <taxon>Gunneridae</taxon>
        <taxon>Pentapetalae</taxon>
        <taxon>asterids</taxon>
        <taxon>Ericales</taxon>
        <taxon>Ericaceae</taxon>
        <taxon>Ericoideae</taxon>
        <taxon>Rhodoreae</taxon>
        <taxon>Rhododendron</taxon>
    </lineage>
</organism>
<dbReference type="InterPro" id="IPR006969">
    <property type="entry name" value="Stig-like"/>
</dbReference>
<dbReference type="Proteomes" id="UP000626092">
    <property type="component" value="Unassembled WGS sequence"/>
</dbReference>
<name>A0A834FXP6_RHOSS</name>
<protein>
    <recommendedName>
        <fullName evidence="6">Stigma-specific STIG1-like protein 1</fullName>
    </recommendedName>
</protein>
<evidence type="ECO:0008006" key="6">
    <source>
        <dbReference type="Google" id="ProtNLM"/>
    </source>
</evidence>
<dbReference type="EMBL" id="WJXA01000013">
    <property type="protein sequence ID" value="KAF7119414.1"/>
    <property type="molecule type" value="Genomic_DNA"/>
</dbReference>
<proteinExistence type="inferred from homology"/>
<feature type="chain" id="PRO_5032486080" description="Stigma-specific STIG1-like protein 1" evidence="3">
    <location>
        <begin position="27"/>
        <end position="146"/>
    </location>
</feature>
<dbReference type="Pfam" id="PF04885">
    <property type="entry name" value="Stig1"/>
    <property type="match status" value="1"/>
</dbReference>
<evidence type="ECO:0000313" key="4">
    <source>
        <dbReference type="EMBL" id="KAF7119414.1"/>
    </source>
</evidence>
<dbReference type="PANTHER" id="PTHR33227:SF28">
    <property type="entry name" value="STIGMA-SPECIFIC STIG1-LIKE PROTEIN 1"/>
    <property type="match status" value="1"/>
</dbReference>
<sequence>MESSLKIRFIFLAVIMATAITTTALASEEENVSNPYTLQNKESSFLQRTNRFLAQSRPPADKMTCDRYPRACKTKGGPGPDCCNKQCVNVMTDLLNCGMCGKKCGYFKMCCRGECVNPFTDEKNCGRCNNKCGNGSSCVYGLCSYA</sequence>
<keyword evidence="5" id="KW-1185">Reference proteome</keyword>
<evidence type="ECO:0000256" key="3">
    <source>
        <dbReference type="SAM" id="SignalP"/>
    </source>
</evidence>
<comment type="caution">
    <text evidence="4">The sequence shown here is derived from an EMBL/GenBank/DDBJ whole genome shotgun (WGS) entry which is preliminary data.</text>
</comment>
<dbReference type="OrthoDB" id="5421723at2759"/>
<dbReference type="AlphaFoldDB" id="A0A834FXP6"/>
<gene>
    <name evidence="4" type="ORF">RHSIM_Rhsim13G0151700</name>
</gene>
<keyword evidence="2 3" id="KW-0732">Signal</keyword>
<dbReference type="PANTHER" id="PTHR33227">
    <property type="entry name" value="STIGMA-SPECIFIC STIG1-LIKE PROTEIN 3"/>
    <property type="match status" value="1"/>
</dbReference>
<evidence type="ECO:0000313" key="5">
    <source>
        <dbReference type="Proteomes" id="UP000626092"/>
    </source>
</evidence>
<feature type="signal peptide" evidence="3">
    <location>
        <begin position="1"/>
        <end position="26"/>
    </location>
</feature>
<reference evidence="4" key="1">
    <citation type="submission" date="2019-11" db="EMBL/GenBank/DDBJ databases">
        <authorList>
            <person name="Liu Y."/>
            <person name="Hou J."/>
            <person name="Li T.-Q."/>
            <person name="Guan C.-H."/>
            <person name="Wu X."/>
            <person name="Wu H.-Z."/>
            <person name="Ling F."/>
            <person name="Zhang R."/>
            <person name="Shi X.-G."/>
            <person name="Ren J.-P."/>
            <person name="Chen E.-F."/>
            <person name="Sun J.-M."/>
        </authorList>
    </citation>
    <scope>NUCLEOTIDE SEQUENCE</scope>
    <source>
        <strain evidence="4">Adult_tree_wgs_1</strain>
        <tissue evidence="4">Leaves</tissue>
    </source>
</reference>
<accession>A0A834FXP6</accession>
<comment type="similarity">
    <text evidence="1">Belongs to the STIG1 family.</text>
</comment>
<evidence type="ECO:0000256" key="1">
    <source>
        <dbReference type="ARBA" id="ARBA00006010"/>
    </source>
</evidence>
<evidence type="ECO:0000256" key="2">
    <source>
        <dbReference type="ARBA" id="ARBA00022729"/>
    </source>
</evidence>